<keyword evidence="3 12" id="KW-0716">Sensory transduction</keyword>
<dbReference type="InterPro" id="IPR017452">
    <property type="entry name" value="GPCR_Rhodpsn_7TM"/>
</dbReference>
<reference evidence="15" key="1">
    <citation type="submission" date="2025-08" db="UniProtKB">
        <authorList>
            <consortium name="RefSeq"/>
        </authorList>
    </citation>
    <scope>IDENTIFICATION</scope>
    <source>
        <tissue evidence="15">Liver</tissue>
    </source>
</reference>
<evidence type="ECO:0000313" key="15">
    <source>
        <dbReference type="RefSeq" id="XP_015743174.1"/>
    </source>
</evidence>
<dbReference type="InterPro" id="IPR000276">
    <property type="entry name" value="GPCR_Rhodpsn"/>
</dbReference>
<proteinExistence type="inferred from homology"/>
<evidence type="ECO:0000256" key="10">
    <source>
        <dbReference type="ARBA" id="ARBA00023224"/>
    </source>
</evidence>
<dbReference type="PROSITE" id="PS50262">
    <property type="entry name" value="G_PROTEIN_RECEP_F1_2"/>
    <property type="match status" value="1"/>
</dbReference>
<keyword evidence="5 12" id="KW-0552">Olfaction</keyword>
<feature type="transmembrane region" description="Helical" evidence="12">
    <location>
        <begin position="106"/>
        <end position="124"/>
    </location>
</feature>
<keyword evidence="14" id="KW-1185">Reference proteome</keyword>
<evidence type="ECO:0000313" key="14">
    <source>
        <dbReference type="Proteomes" id="UP000695026"/>
    </source>
</evidence>
<dbReference type="Pfam" id="PF13853">
    <property type="entry name" value="7tm_4"/>
    <property type="match status" value="1"/>
</dbReference>
<evidence type="ECO:0000256" key="9">
    <source>
        <dbReference type="ARBA" id="ARBA00023170"/>
    </source>
</evidence>
<accession>A0A9F3W099</accession>
<dbReference type="PANTHER" id="PTHR26454:SF1">
    <property type="entry name" value="OLFACTORY RECEPTOR"/>
    <property type="match status" value="1"/>
</dbReference>
<dbReference type="SUPFAM" id="SSF81321">
    <property type="entry name" value="Family A G protein-coupled receptor-like"/>
    <property type="match status" value="1"/>
</dbReference>
<feature type="transmembrane region" description="Helical" evidence="12">
    <location>
        <begin position="204"/>
        <end position="225"/>
    </location>
</feature>
<dbReference type="InterPro" id="IPR047132">
    <property type="entry name" value="Olfact_rcpt_6C-like"/>
</dbReference>
<feature type="transmembrane region" description="Helical" evidence="12">
    <location>
        <begin position="64"/>
        <end position="86"/>
    </location>
</feature>
<keyword evidence="10 11" id="KW-0807">Transducer</keyword>
<dbReference type="RefSeq" id="XP_015743174.1">
    <property type="nucleotide sequence ID" value="XM_015887688.1"/>
</dbReference>
<dbReference type="FunFam" id="1.20.1070.10:FF:000001">
    <property type="entry name" value="Olfactory receptor"/>
    <property type="match status" value="1"/>
</dbReference>
<keyword evidence="2 12" id="KW-1003">Cell membrane</keyword>
<dbReference type="GO" id="GO:0004984">
    <property type="term" value="F:olfactory receptor activity"/>
    <property type="evidence" value="ECO:0007669"/>
    <property type="project" value="InterPro"/>
</dbReference>
<dbReference type="InterPro" id="IPR000725">
    <property type="entry name" value="Olfact_rcpt"/>
</dbReference>
<dbReference type="KEGG" id="pbi:107326077"/>
<dbReference type="PANTHER" id="PTHR26454">
    <property type="entry name" value="OLFACTORY RECEPTOR"/>
    <property type="match status" value="1"/>
</dbReference>
<evidence type="ECO:0000256" key="11">
    <source>
        <dbReference type="RuleBase" id="RU000688"/>
    </source>
</evidence>
<comment type="subcellular location">
    <subcellularLocation>
        <location evidence="1 12">Cell membrane</location>
        <topology evidence="1 12">Multi-pass membrane protein</topology>
    </subcellularLocation>
</comment>
<evidence type="ECO:0000256" key="4">
    <source>
        <dbReference type="ARBA" id="ARBA00022692"/>
    </source>
</evidence>
<dbReference type="GO" id="GO:0004930">
    <property type="term" value="F:G protein-coupled receptor activity"/>
    <property type="evidence" value="ECO:0007669"/>
    <property type="project" value="UniProtKB-KW"/>
</dbReference>
<keyword evidence="4 11" id="KW-0812">Transmembrane</keyword>
<keyword evidence="7 11" id="KW-0297">G-protein coupled receptor</keyword>
<evidence type="ECO:0000256" key="8">
    <source>
        <dbReference type="ARBA" id="ARBA00023136"/>
    </source>
</evidence>
<keyword evidence="8 12" id="KW-0472">Membrane</keyword>
<keyword evidence="6 12" id="KW-1133">Transmembrane helix</keyword>
<evidence type="ECO:0000256" key="12">
    <source>
        <dbReference type="RuleBase" id="RU363047"/>
    </source>
</evidence>
<dbReference type="GeneID" id="107326077"/>
<evidence type="ECO:0000259" key="13">
    <source>
        <dbReference type="PROSITE" id="PS50262"/>
    </source>
</evidence>
<evidence type="ECO:0000256" key="5">
    <source>
        <dbReference type="ARBA" id="ARBA00022725"/>
    </source>
</evidence>
<feature type="transmembrane region" description="Helical" evidence="12">
    <location>
        <begin position="245"/>
        <end position="265"/>
    </location>
</feature>
<dbReference type="OMA" id="CIAQCHF"/>
<dbReference type="PRINTS" id="PR00245">
    <property type="entry name" value="OLFACTORYR"/>
</dbReference>
<feature type="transmembrane region" description="Helical" evidence="12">
    <location>
        <begin position="144"/>
        <end position="162"/>
    </location>
</feature>
<evidence type="ECO:0000256" key="7">
    <source>
        <dbReference type="ARBA" id="ARBA00023040"/>
    </source>
</evidence>
<dbReference type="PRINTS" id="PR00237">
    <property type="entry name" value="GPCRRHODOPSN"/>
</dbReference>
<dbReference type="PROSITE" id="PS00237">
    <property type="entry name" value="G_PROTEIN_RECEP_F1_1"/>
    <property type="match status" value="1"/>
</dbReference>
<sequence length="354" mass="39954">MTINDNQSLGQVVTEFILLGFPRVQVLEVFLFAVISVIFTLTLLGNLTIISVVVIDAHLHTPMYFFLGNLSLLEIFFTSAIVPKMLTNLLSRKKTISFSACIAQCHFYFFLGSTELLLLSVMSIDRYVAICNPLRYPIIMNSRVCISLVLGCWVGGFLHILWPTVVISQLPFCGPNVINHFFCDSTPLLKLSCSDTQLIELVDVLLASFMLVGTLLLITISYIYIISTVLRIPSATGRQKAFSTCASHITVVTIYYGSSIFMYAQPAQSSSLEFNKVVAVLTAVVTPLLNPLIYSLRNEKVREALKEMFNINYFKQDPRVFWASFWKKFSFWFMPGRTLFDPSEADTFTTPNWT</sequence>
<organism evidence="14 15">
    <name type="scientific">Python bivittatus</name>
    <name type="common">Burmese python</name>
    <name type="synonym">Python molurus bivittatus</name>
    <dbReference type="NCBI Taxonomy" id="176946"/>
    <lineage>
        <taxon>Eukaryota</taxon>
        <taxon>Metazoa</taxon>
        <taxon>Chordata</taxon>
        <taxon>Craniata</taxon>
        <taxon>Vertebrata</taxon>
        <taxon>Euteleostomi</taxon>
        <taxon>Lepidosauria</taxon>
        <taxon>Squamata</taxon>
        <taxon>Bifurcata</taxon>
        <taxon>Unidentata</taxon>
        <taxon>Episquamata</taxon>
        <taxon>Toxicofera</taxon>
        <taxon>Serpentes</taxon>
        <taxon>Henophidia</taxon>
        <taxon>Pythonidae</taxon>
        <taxon>Python</taxon>
    </lineage>
</organism>
<feature type="transmembrane region" description="Helical" evidence="12">
    <location>
        <begin position="277"/>
        <end position="296"/>
    </location>
</feature>
<dbReference type="CDD" id="cd15912">
    <property type="entry name" value="7tmA_OR6C-like"/>
    <property type="match status" value="1"/>
</dbReference>
<gene>
    <name evidence="15" type="primary">LOC107326077</name>
</gene>
<dbReference type="Proteomes" id="UP000695026">
    <property type="component" value="Unplaced"/>
</dbReference>
<dbReference type="AlphaFoldDB" id="A0A9F3W099"/>
<protein>
    <recommendedName>
        <fullName evidence="12">Olfactory receptor</fullName>
    </recommendedName>
</protein>
<evidence type="ECO:0000256" key="3">
    <source>
        <dbReference type="ARBA" id="ARBA00022606"/>
    </source>
</evidence>
<dbReference type="Gene3D" id="1.20.1070.10">
    <property type="entry name" value="Rhodopsin 7-helix transmembrane proteins"/>
    <property type="match status" value="1"/>
</dbReference>
<dbReference type="GO" id="GO:0005886">
    <property type="term" value="C:plasma membrane"/>
    <property type="evidence" value="ECO:0007669"/>
    <property type="project" value="UniProtKB-SubCell"/>
</dbReference>
<evidence type="ECO:0000256" key="2">
    <source>
        <dbReference type="ARBA" id="ARBA00022475"/>
    </source>
</evidence>
<feature type="transmembrane region" description="Helical" evidence="12">
    <location>
        <begin position="29"/>
        <end position="55"/>
    </location>
</feature>
<comment type="similarity">
    <text evidence="11">Belongs to the G-protein coupled receptor 1 family.</text>
</comment>
<name>A0A9F3W099_PYTBI</name>
<evidence type="ECO:0000256" key="6">
    <source>
        <dbReference type="ARBA" id="ARBA00022989"/>
    </source>
</evidence>
<keyword evidence="9 11" id="KW-0675">Receptor</keyword>
<evidence type="ECO:0000256" key="1">
    <source>
        <dbReference type="ARBA" id="ARBA00004651"/>
    </source>
</evidence>
<dbReference type="OrthoDB" id="9902777at2759"/>
<feature type="domain" description="G-protein coupled receptors family 1 profile" evidence="13">
    <location>
        <begin position="45"/>
        <end position="294"/>
    </location>
</feature>